<sequence>MASPLILLGLLLVAAAGFQLEPAGTSRRFPPLLDCAPAQAQAQAATSSNNSSPFRANVLALLGALPSAAAAAPWGSTAMLSSVSGRDQAFARGLCLGLGIGRSPGDCLACLSAAAQDVASGCGAASRRAGVWRVDCFLAYADTNASTAHEDAFGGWFYDDSYDDDAALESQCAANRTAAECARCLNASAQVVPRLKEGNQLSKVHGDTVVVVGYGCYVRVSLLDPMPLWKQYVFGFIDALEWCVPVLVEVNVLLHCFKIARGLNPVPA</sequence>
<dbReference type="Gene3D" id="3.30.430.20">
    <property type="entry name" value="Gnk2 domain, C-X8-C-X2-C motif"/>
    <property type="match status" value="1"/>
</dbReference>
<evidence type="ECO:0000256" key="1">
    <source>
        <dbReference type="ARBA" id="ARBA00022729"/>
    </source>
</evidence>
<reference evidence="5 6" key="1">
    <citation type="submission" date="2024-02" db="EMBL/GenBank/DDBJ databases">
        <title>High-quality chromosome-scale genome assembly of Pensacola bahiagrass (Paspalum notatum Flugge var. saurae).</title>
        <authorList>
            <person name="Vega J.M."/>
            <person name="Podio M."/>
            <person name="Orjuela J."/>
            <person name="Siena L.A."/>
            <person name="Pessino S.C."/>
            <person name="Combes M.C."/>
            <person name="Mariac C."/>
            <person name="Albertini E."/>
            <person name="Pupilli F."/>
            <person name="Ortiz J.P.A."/>
            <person name="Leblanc O."/>
        </authorList>
    </citation>
    <scope>NUCLEOTIDE SEQUENCE [LARGE SCALE GENOMIC DNA]</scope>
    <source>
        <strain evidence="5">R1</strain>
        <tissue evidence="5">Leaf</tissue>
    </source>
</reference>
<feature type="domain" description="Gnk2-homologous" evidence="4">
    <location>
        <begin position="35"/>
        <end position="145"/>
    </location>
</feature>
<keyword evidence="6" id="KW-1185">Reference proteome</keyword>
<dbReference type="EMBL" id="CP144746">
    <property type="protein sequence ID" value="WVZ59407.1"/>
    <property type="molecule type" value="Genomic_DNA"/>
</dbReference>
<dbReference type="PROSITE" id="PS51473">
    <property type="entry name" value="GNK2"/>
    <property type="match status" value="1"/>
</dbReference>
<proteinExistence type="predicted"/>
<organism evidence="5 6">
    <name type="scientific">Paspalum notatum var. saurae</name>
    <dbReference type="NCBI Taxonomy" id="547442"/>
    <lineage>
        <taxon>Eukaryota</taxon>
        <taxon>Viridiplantae</taxon>
        <taxon>Streptophyta</taxon>
        <taxon>Embryophyta</taxon>
        <taxon>Tracheophyta</taxon>
        <taxon>Spermatophyta</taxon>
        <taxon>Magnoliopsida</taxon>
        <taxon>Liliopsida</taxon>
        <taxon>Poales</taxon>
        <taxon>Poaceae</taxon>
        <taxon>PACMAD clade</taxon>
        <taxon>Panicoideae</taxon>
        <taxon>Andropogonodae</taxon>
        <taxon>Paspaleae</taxon>
        <taxon>Paspalinae</taxon>
        <taxon>Paspalum</taxon>
    </lineage>
</organism>
<evidence type="ECO:0000259" key="4">
    <source>
        <dbReference type="PROSITE" id="PS51473"/>
    </source>
</evidence>
<evidence type="ECO:0000313" key="5">
    <source>
        <dbReference type="EMBL" id="WVZ59407.1"/>
    </source>
</evidence>
<dbReference type="AlphaFoldDB" id="A0AAQ3SRE3"/>
<dbReference type="InterPro" id="IPR002902">
    <property type="entry name" value="GNK2"/>
</dbReference>
<dbReference type="Proteomes" id="UP001341281">
    <property type="component" value="Chromosome 02"/>
</dbReference>
<keyword evidence="2" id="KW-0677">Repeat</keyword>
<keyword evidence="1 3" id="KW-0732">Signal</keyword>
<dbReference type="Pfam" id="PF01657">
    <property type="entry name" value="Stress-antifung"/>
    <property type="match status" value="1"/>
</dbReference>
<dbReference type="PANTHER" id="PTHR32099">
    <property type="entry name" value="CYSTEINE-RICH REPEAT SECRETORY PROTEIN"/>
    <property type="match status" value="1"/>
</dbReference>
<evidence type="ECO:0000256" key="3">
    <source>
        <dbReference type="SAM" id="SignalP"/>
    </source>
</evidence>
<protein>
    <recommendedName>
        <fullName evidence="4">Gnk2-homologous domain-containing protein</fullName>
    </recommendedName>
</protein>
<feature type="chain" id="PRO_5043036430" description="Gnk2-homologous domain-containing protein" evidence="3">
    <location>
        <begin position="18"/>
        <end position="268"/>
    </location>
</feature>
<feature type="signal peptide" evidence="3">
    <location>
        <begin position="1"/>
        <end position="17"/>
    </location>
</feature>
<evidence type="ECO:0000256" key="2">
    <source>
        <dbReference type="ARBA" id="ARBA00022737"/>
    </source>
</evidence>
<dbReference type="PANTHER" id="PTHR32099:SF104">
    <property type="entry name" value="OS01G0774133 PROTEIN"/>
    <property type="match status" value="1"/>
</dbReference>
<dbReference type="InterPro" id="IPR038408">
    <property type="entry name" value="GNK2_sf"/>
</dbReference>
<accession>A0AAQ3SRE3</accession>
<evidence type="ECO:0000313" key="6">
    <source>
        <dbReference type="Proteomes" id="UP001341281"/>
    </source>
</evidence>
<name>A0AAQ3SRE3_PASNO</name>
<gene>
    <name evidence="5" type="ORF">U9M48_009553</name>
</gene>